<dbReference type="Proteomes" id="UP001170481">
    <property type="component" value="Unassembled WGS sequence"/>
</dbReference>
<dbReference type="Gene3D" id="1.10.10.10">
    <property type="entry name" value="Winged helix-like DNA-binding domain superfamily/Winged helix DNA-binding domain"/>
    <property type="match status" value="1"/>
</dbReference>
<dbReference type="PANTHER" id="PTHR43022">
    <property type="entry name" value="PROTEIN SMF"/>
    <property type="match status" value="1"/>
</dbReference>
<dbReference type="InterPro" id="IPR057666">
    <property type="entry name" value="DrpA_SLOG"/>
</dbReference>
<evidence type="ECO:0000256" key="1">
    <source>
        <dbReference type="ARBA" id="ARBA00006525"/>
    </source>
</evidence>
<sequence length="429" mass="45596">MSIDVEQRGPSRADFVFLARLPGFGTHTAAKLRERADWPQGWLAVLPPRLAAPLRLWCERPESSPLHEQVMADLAWHAPAQGYHLLTPADPEWPAMLDTLPDPPLALWALGRQSLLELPMLAIVGARKASQAGLRHAHDFAAELVSRGWSVASGLALGVDAAAHQGALAASARLGAHDYAANPSTLAVLGCGVDVVYPAQHHHLRQRLLEGGGLLLSEHPPGTGAHARHFPRRNRLITGLSLGVLVVEATLRSGSLVSARLAMEQNREVFALPGRIDDITASGCLELIRQGATLVRDVDDMLAELEHLLPAHSTEQPSTQPRVASSRQPAVGSAASRSVTSARQATATATFATPMTSLPLPSLAPPASRAATPPVSQEAAPLCFLGAVPLALDKLVELSGTSVSELSMQLLELELEGRVMQAPGGWKRL</sequence>
<dbReference type="InterPro" id="IPR003488">
    <property type="entry name" value="DprA"/>
</dbReference>
<dbReference type="GO" id="GO:0009294">
    <property type="term" value="P:DNA-mediated transformation"/>
    <property type="evidence" value="ECO:0007669"/>
    <property type="project" value="InterPro"/>
</dbReference>
<dbReference type="EMBL" id="JAUORK010000010">
    <property type="protein sequence ID" value="MDO6672321.1"/>
    <property type="molecule type" value="Genomic_DNA"/>
</dbReference>
<dbReference type="Pfam" id="PF02481">
    <property type="entry name" value="DNA_processg_A"/>
    <property type="match status" value="1"/>
</dbReference>
<feature type="compositionally biased region" description="Low complexity" evidence="2">
    <location>
        <begin position="330"/>
        <end position="348"/>
    </location>
</feature>
<evidence type="ECO:0000313" key="5">
    <source>
        <dbReference type="EMBL" id="MDO6672321.1"/>
    </source>
</evidence>
<name>A0AAP4X0X2_9GAMM</name>
<proteinExistence type="inferred from homology"/>
<feature type="compositionally biased region" description="Polar residues" evidence="2">
    <location>
        <begin position="313"/>
        <end position="328"/>
    </location>
</feature>
<gene>
    <name evidence="5" type="primary">dprA</name>
    <name evidence="5" type="ORF">Q4535_09340</name>
</gene>
<organism evidence="5 6">
    <name type="scientific">Cobetia amphilecti</name>
    <dbReference type="NCBI Taxonomy" id="1055104"/>
    <lineage>
        <taxon>Bacteria</taxon>
        <taxon>Pseudomonadati</taxon>
        <taxon>Pseudomonadota</taxon>
        <taxon>Gammaproteobacteria</taxon>
        <taxon>Oceanospirillales</taxon>
        <taxon>Halomonadaceae</taxon>
        <taxon>Cobetia</taxon>
    </lineage>
</organism>
<feature type="domain" description="DprA winged helix" evidence="4">
    <location>
        <begin position="365"/>
        <end position="425"/>
    </location>
</feature>
<dbReference type="Pfam" id="PF17782">
    <property type="entry name" value="WHD_DprA"/>
    <property type="match status" value="1"/>
</dbReference>
<comment type="similarity">
    <text evidence="1">Belongs to the DprA/Smf family.</text>
</comment>
<reference evidence="5" key="1">
    <citation type="submission" date="2023-07" db="EMBL/GenBank/DDBJ databases">
        <title>Genome content predicts the carbon catabolic preferences of heterotrophic bacteria.</title>
        <authorList>
            <person name="Gralka M."/>
        </authorList>
    </citation>
    <scope>NUCLEOTIDE SEQUENCE</scope>
    <source>
        <strain evidence="5">C2R13</strain>
    </source>
</reference>
<evidence type="ECO:0000256" key="2">
    <source>
        <dbReference type="SAM" id="MobiDB-lite"/>
    </source>
</evidence>
<dbReference type="RefSeq" id="WP_303593971.1">
    <property type="nucleotide sequence ID" value="NZ_JAUORK010000010.1"/>
</dbReference>
<evidence type="ECO:0000259" key="4">
    <source>
        <dbReference type="Pfam" id="PF17782"/>
    </source>
</evidence>
<dbReference type="SUPFAM" id="SSF102405">
    <property type="entry name" value="MCP/YpsA-like"/>
    <property type="match status" value="1"/>
</dbReference>
<dbReference type="NCBIfam" id="TIGR00732">
    <property type="entry name" value="dprA"/>
    <property type="match status" value="1"/>
</dbReference>
<accession>A0AAP4X0X2</accession>
<dbReference type="InterPro" id="IPR036388">
    <property type="entry name" value="WH-like_DNA-bd_sf"/>
</dbReference>
<feature type="region of interest" description="Disordered" evidence="2">
    <location>
        <begin position="311"/>
        <end position="348"/>
    </location>
</feature>
<evidence type="ECO:0000313" key="6">
    <source>
        <dbReference type="Proteomes" id="UP001170481"/>
    </source>
</evidence>
<evidence type="ECO:0000259" key="3">
    <source>
        <dbReference type="Pfam" id="PF02481"/>
    </source>
</evidence>
<comment type="caution">
    <text evidence="5">The sequence shown here is derived from an EMBL/GenBank/DDBJ whole genome shotgun (WGS) entry which is preliminary data.</text>
</comment>
<dbReference type="AlphaFoldDB" id="A0AAP4X0X2"/>
<feature type="domain" description="Smf/DprA SLOG" evidence="3">
    <location>
        <begin position="85"/>
        <end position="305"/>
    </location>
</feature>
<dbReference type="Gene3D" id="3.40.50.450">
    <property type="match status" value="1"/>
</dbReference>
<dbReference type="PANTHER" id="PTHR43022:SF1">
    <property type="entry name" value="PROTEIN SMF"/>
    <property type="match status" value="1"/>
</dbReference>
<protein>
    <submittedName>
        <fullName evidence="5">DNA-processing protein DprA</fullName>
    </submittedName>
</protein>
<dbReference type="InterPro" id="IPR041614">
    <property type="entry name" value="DprA_WH"/>
</dbReference>